<organism evidence="2">
    <name type="scientific">Lepeophtheirus salmonis</name>
    <name type="common">Salmon louse</name>
    <name type="synonym">Caligus salmonis</name>
    <dbReference type="NCBI Taxonomy" id="72036"/>
    <lineage>
        <taxon>Eukaryota</taxon>
        <taxon>Metazoa</taxon>
        <taxon>Ecdysozoa</taxon>
        <taxon>Arthropoda</taxon>
        <taxon>Crustacea</taxon>
        <taxon>Multicrustacea</taxon>
        <taxon>Hexanauplia</taxon>
        <taxon>Copepoda</taxon>
        <taxon>Siphonostomatoida</taxon>
        <taxon>Caligidae</taxon>
        <taxon>Lepeophtheirus</taxon>
    </lineage>
</organism>
<protein>
    <submittedName>
        <fullName evidence="2">Uncharacterized protein</fullName>
    </submittedName>
</protein>
<feature type="transmembrane region" description="Helical" evidence="1">
    <location>
        <begin position="21"/>
        <end position="40"/>
    </location>
</feature>
<dbReference type="AlphaFoldDB" id="A0A0K2T415"/>
<reference evidence="2" key="1">
    <citation type="submission" date="2014-05" db="EMBL/GenBank/DDBJ databases">
        <authorList>
            <person name="Chronopoulou M."/>
        </authorList>
    </citation>
    <scope>NUCLEOTIDE SEQUENCE</scope>
    <source>
        <tissue evidence="2">Whole organism</tissue>
    </source>
</reference>
<accession>A0A0K2T415</accession>
<name>A0A0K2T415_LEPSM</name>
<sequence length="43" mass="5478">MRKCENIFFENRKTKKRLINNSYYYLQMAIFFLFCFIKKLNMK</sequence>
<dbReference type="EMBL" id="HACA01002830">
    <property type="protein sequence ID" value="CDW20191.1"/>
    <property type="molecule type" value="Transcribed_RNA"/>
</dbReference>
<keyword evidence="1" id="KW-0472">Membrane</keyword>
<keyword evidence="1" id="KW-1133">Transmembrane helix</keyword>
<proteinExistence type="predicted"/>
<evidence type="ECO:0000256" key="1">
    <source>
        <dbReference type="SAM" id="Phobius"/>
    </source>
</evidence>
<keyword evidence="1" id="KW-0812">Transmembrane</keyword>
<evidence type="ECO:0000313" key="2">
    <source>
        <dbReference type="EMBL" id="CDW20191.1"/>
    </source>
</evidence>